<dbReference type="PANTHER" id="PTHR34819">
    <property type="entry name" value="LARGE CYSTEINE-RICH PERIPLASMIC PROTEIN OMCB"/>
    <property type="match status" value="1"/>
</dbReference>
<evidence type="ECO:0000256" key="2">
    <source>
        <dbReference type="ARBA" id="ARBA00022801"/>
    </source>
</evidence>
<dbReference type="GO" id="GO:0004252">
    <property type="term" value="F:serine-type endopeptidase activity"/>
    <property type="evidence" value="ECO:0007669"/>
    <property type="project" value="InterPro"/>
</dbReference>
<dbReference type="EMBL" id="CP035733">
    <property type="protein sequence ID" value="QGY82231.1"/>
    <property type="molecule type" value="Genomic_DNA"/>
</dbReference>
<dbReference type="PANTHER" id="PTHR34819:SF3">
    <property type="entry name" value="CELL SURFACE PROTEIN"/>
    <property type="match status" value="1"/>
</dbReference>
<dbReference type="NCBIfam" id="TIGR01451">
    <property type="entry name" value="B_ant_repeat"/>
    <property type="match status" value="2"/>
</dbReference>
<sequence>MVVLLMMACGLPASAVAQTVTQYTNTTTGNIVDSTNCATTVTRTFTVGTSFLVADVNLGVLLSHTYRSDLRITLTSPLGTSVQIMTNVGGAADNLNVLFDDEAAAAISSHSVDDTTGTVPPYLRTFRPTAVMTAFDGQNAQGAWTMVICDSVSIDVGTFTRADLYLTSAPASYADLSLTKTVSNANPASGGAISYTLAVTNAAGSTSTASGVTVLDILPAGVSFVSASGFGSYDSATGVWTVGSIPAGTTRTLTINVTVTAGLGTTIQNDAEISASSVADLDSTPNNASVNEDDDAAVSFTTTGTRTAGTPPTLVCPNGTTLLDWNAQSWTSGSSTGTATVANIGTIGFNVTTQGTFTIPLQLNATITGGLPGQNSLYQNVEYTTRTQTTTTVVTLPTAVPGTQFTIFDVDYAPNDFADKMTITGSYNGSSVTPTLTNGITNYVFGNVAIGDVTASDTTSQGTVVATFASPVDTITIVYGNHTTAPADPDGQAIAINDFTFCNPQTTLSVTKLSTVVSDGVSGSNPKSVPGAIVRYCVLVSNSGSATSSNVVATDSIPANLTFVPGSMLSGTSCAAATTAEDDNNSGGDETDPFGMDFAGNVVTGRAASLGPAASFAMVFNATVN</sequence>
<gene>
    <name evidence="5" type="ORF">EUU25_09475</name>
</gene>
<dbReference type="InterPro" id="IPR047589">
    <property type="entry name" value="DUF11_rpt"/>
</dbReference>
<protein>
    <submittedName>
        <fullName evidence="5">DUF11 domain-containing protein</fullName>
    </submittedName>
</protein>
<evidence type="ECO:0000313" key="6">
    <source>
        <dbReference type="Proteomes" id="UP000428803"/>
    </source>
</evidence>
<name>A0A6I6LCN6_9SPHN</name>
<evidence type="ECO:0000259" key="4">
    <source>
        <dbReference type="PROSITE" id="PS51829"/>
    </source>
</evidence>
<dbReference type="Gene3D" id="2.60.120.260">
    <property type="entry name" value="Galactose-binding domain-like"/>
    <property type="match status" value="1"/>
</dbReference>
<evidence type="ECO:0000256" key="1">
    <source>
        <dbReference type="ARBA" id="ARBA00022670"/>
    </source>
</evidence>
<dbReference type="Proteomes" id="UP000428803">
    <property type="component" value="Chromosome"/>
</dbReference>
<dbReference type="Pfam" id="PF01483">
    <property type="entry name" value="P_proprotein"/>
    <property type="match status" value="1"/>
</dbReference>
<dbReference type="SUPFAM" id="SSF49785">
    <property type="entry name" value="Galactose-binding domain-like"/>
    <property type="match status" value="1"/>
</dbReference>
<dbReference type="GO" id="GO:0006508">
    <property type="term" value="P:proteolysis"/>
    <property type="evidence" value="ECO:0007669"/>
    <property type="project" value="UniProtKB-KW"/>
</dbReference>
<dbReference type="InterPro" id="IPR001434">
    <property type="entry name" value="OmcB-like_DUF11"/>
</dbReference>
<feature type="domain" description="P/Homo B" evidence="4">
    <location>
        <begin position="15"/>
        <end position="172"/>
    </location>
</feature>
<dbReference type="AlphaFoldDB" id="A0A6I6LCN6"/>
<feature type="signal peptide" evidence="3">
    <location>
        <begin position="1"/>
        <end position="17"/>
    </location>
</feature>
<organism evidence="5 6">
    <name type="scientific">Sphingorhabdus lacus</name>
    <dbReference type="NCBI Taxonomy" id="392610"/>
    <lineage>
        <taxon>Bacteria</taxon>
        <taxon>Pseudomonadati</taxon>
        <taxon>Pseudomonadota</taxon>
        <taxon>Alphaproteobacteria</taxon>
        <taxon>Sphingomonadales</taxon>
        <taxon>Sphingomonadaceae</taxon>
        <taxon>Sphingorhabdus</taxon>
    </lineage>
</organism>
<keyword evidence="2" id="KW-0378">Hydrolase</keyword>
<dbReference type="InterPro" id="IPR051172">
    <property type="entry name" value="Chlamydia_OmcB"/>
</dbReference>
<keyword evidence="3" id="KW-0732">Signal</keyword>
<feature type="chain" id="PRO_5026071371" evidence="3">
    <location>
        <begin position="18"/>
        <end position="625"/>
    </location>
</feature>
<dbReference type="KEGG" id="slaa:EUU25_09475"/>
<dbReference type="InterPro" id="IPR008979">
    <property type="entry name" value="Galactose-bd-like_sf"/>
</dbReference>
<dbReference type="OrthoDB" id="5400913at2"/>
<evidence type="ECO:0000313" key="5">
    <source>
        <dbReference type="EMBL" id="QGY82231.1"/>
    </source>
</evidence>
<accession>A0A6I6LCN6</accession>
<keyword evidence="1" id="KW-0645">Protease</keyword>
<dbReference type="PROSITE" id="PS51829">
    <property type="entry name" value="P_HOMO_B"/>
    <property type="match status" value="1"/>
</dbReference>
<dbReference type="InterPro" id="IPR002884">
    <property type="entry name" value="P_dom"/>
</dbReference>
<keyword evidence="6" id="KW-1185">Reference proteome</keyword>
<dbReference type="Pfam" id="PF01345">
    <property type="entry name" value="DUF11"/>
    <property type="match status" value="2"/>
</dbReference>
<reference evidence="6" key="1">
    <citation type="submission" date="2019-01" db="EMBL/GenBank/DDBJ databases">
        <title>Sphingorhabdus lacus sp.nov., isolated from an oligotrophic freshwater lake.</title>
        <authorList>
            <person name="Park M."/>
        </authorList>
    </citation>
    <scope>NUCLEOTIDE SEQUENCE [LARGE SCALE GENOMIC DNA]</scope>
    <source>
        <strain evidence="6">IMCC1753</strain>
    </source>
</reference>
<evidence type="ECO:0000256" key="3">
    <source>
        <dbReference type="SAM" id="SignalP"/>
    </source>
</evidence>
<proteinExistence type="predicted"/>